<dbReference type="EMBL" id="JAHRIP010079917">
    <property type="protein sequence ID" value="MEQ2312698.1"/>
    <property type="molecule type" value="Genomic_DNA"/>
</dbReference>
<proteinExistence type="predicted"/>
<gene>
    <name evidence="1" type="ORF">AMECASPLE_033861</name>
</gene>
<sequence length="101" mass="11699">MILWLTGRGTGSSFLPPPADVSSGNALNLKCSVFGYVHVCEYIWMNEAVVNILKKVPSMRGFWVPTFMRSVLIWFRGLTRLQNTFHFYRETEGEVFIENYE</sequence>
<organism evidence="1 2">
    <name type="scientific">Ameca splendens</name>
    <dbReference type="NCBI Taxonomy" id="208324"/>
    <lineage>
        <taxon>Eukaryota</taxon>
        <taxon>Metazoa</taxon>
        <taxon>Chordata</taxon>
        <taxon>Craniata</taxon>
        <taxon>Vertebrata</taxon>
        <taxon>Euteleostomi</taxon>
        <taxon>Actinopterygii</taxon>
        <taxon>Neopterygii</taxon>
        <taxon>Teleostei</taxon>
        <taxon>Neoteleostei</taxon>
        <taxon>Acanthomorphata</taxon>
        <taxon>Ovalentaria</taxon>
        <taxon>Atherinomorphae</taxon>
        <taxon>Cyprinodontiformes</taxon>
        <taxon>Goodeidae</taxon>
        <taxon>Ameca</taxon>
    </lineage>
</organism>
<reference evidence="1 2" key="1">
    <citation type="submission" date="2021-06" db="EMBL/GenBank/DDBJ databases">
        <authorList>
            <person name="Palmer J.M."/>
        </authorList>
    </citation>
    <scope>NUCLEOTIDE SEQUENCE [LARGE SCALE GENOMIC DNA]</scope>
    <source>
        <strain evidence="1 2">AS_MEX2019</strain>
        <tissue evidence="1">Muscle</tissue>
    </source>
</reference>
<accession>A0ABV1A2C2</accession>
<evidence type="ECO:0000313" key="1">
    <source>
        <dbReference type="EMBL" id="MEQ2312698.1"/>
    </source>
</evidence>
<evidence type="ECO:0008006" key="3">
    <source>
        <dbReference type="Google" id="ProtNLM"/>
    </source>
</evidence>
<evidence type="ECO:0000313" key="2">
    <source>
        <dbReference type="Proteomes" id="UP001469553"/>
    </source>
</evidence>
<keyword evidence="2" id="KW-1185">Reference proteome</keyword>
<dbReference type="Proteomes" id="UP001469553">
    <property type="component" value="Unassembled WGS sequence"/>
</dbReference>
<comment type="caution">
    <text evidence="1">The sequence shown here is derived from an EMBL/GenBank/DDBJ whole genome shotgun (WGS) entry which is preliminary data.</text>
</comment>
<protein>
    <recommendedName>
        <fullName evidence="3">Ig-like domain-containing protein</fullName>
    </recommendedName>
</protein>
<name>A0ABV1A2C2_9TELE</name>